<dbReference type="GO" id="GO:0016020">
    <property type="term" value="C:membrane"/>
    <property type="evidence" value="ECO:0007669"/>
    <property type="project" value="UniProtKB-SubCell"/>
</dbReference>
<feature type="region of interest" description="Disordered" evidence="6">
    <location>
        <begin position="1"/>
        <end position="26"/>
    </location>
</feature>
<feature type="transmembrane region" description="Helical" evidence="7">
    <location>
        <begin position="545"/>
        <end position="562"/>
    </location>
</feature>
<feature type="transmembrane region" description="Helical" evidence="7">
    <location>
        <begin position="48"/>
        <end position="69"/>
    </location>
</feature>
<proteinExistence type="inferred from homology"/>
<feature type="transmembrane region" description="Helical" evidence="7">
    <location>
        <begin position="197"/>
        <end position="216"/>
    </location>
</feature>
<feature type="transmembrane region" description="Helical" evidence="7">
    <location>
        <begin position="346"/>
        <end position="365"/>
    </location>
</feature>
<comment type="caution">
    <text evidence="8">The sequence shown here is derived from an EMBL/GenBank/DDBJ whole genome shotgun (WGS) entry which is preliminary data.</text>
</comment>
<evidence type="ECO:0000256" key="7">
    <source>
        <dbReference type="SAM" id="Phobius"/>
    </source>
</evidence>
<evidence type="ECO:0000256" key="2">
    <source>
        <dbReference type="ARBA" id="ARBA00005982"/>
    </source>
</evidence>
<dbReference type="EMBL" id="CM029053">
    <property type="protein sequence ID" value="KAG2550037.1"/>
    <property type="molecule type" value="Genomic_DNA"/>
</dbReference>
<evidence type="ECO:0000313" key="8">
    <source>
        <dbReference type="EMBL" id="KAG2550037.1"/>
    </source>
</evidence>
<feature type="transmembrane region" description="Helical" evidence="7">
    <location>
        <begin position="462"/>
        <end position="488"/>
    </location>
</feature>
<feature type="transmembrane region" description="Helical" evidence="7">
    <location>
        <begin position="149"/>
        <end position="168"/>
    </location>
</feature>
<keyword evidence="9" id="KW-1185">Reference proteome</keyword>
<evidence type="ECO:0000256" key="4">
    <source>
        <dbReference type="ARBA" id="ARBA00022989"/>
    </source>
</evidence>
<dbReference type="GO" id="GO:0022857">
    <property type="term" value="F:transmembrane transporter activity"/>
    <property type="evidence" value="ECO:0007669"/>
    <property type="project" value="InterPro"/>
</dbReference>
<feature type="transmembrane region" description="Helical" evidence="7">
    <location>
        <begin position="424"/>
        <end position="442"/>
    </location>
</feature>
<protein>
    <submittedName>
        <fullName evidence="8">Uncharacterized protein</fullName>
    </submittedName>
</protein>
<accession>A0A8T0NKS4</accession>
<keyword evidence="3 7" id="KW-0812">Transmembrane</keyword>
<keyword evidence="5 7" id="KW-0472">Membrane</keyword>
<dbReference type="Pfam" id="PF00854">
    <property type="entry name" value="PTR2"/>
    <property type="match status" value="1"/>
</dbReference>
<feature type="compositionally biased region" description="Basic and acidic residues" evidence="6">
    <location>
        <begin position="1"/>
        <end position="11"/>
    </location>
</feature>
<gene>
    <name evidence="8" type="ORF">PVAP13_9KG332400</name>
</gene>
<feature type="transmembrane region" description="Helical" evidence="7">
    <location>
        <begin position="385"/>
        <end position="403"/>
    </location>
</feature>
<feature type="transmembrane region" description="Helical" evidence="7">
    <location>
        <begin position="89"/>
        <end position="107"/>
    </location>
</feature>
<dbReference type="OrthoDB" id="8904098at2759"/>
<feature type="transmembrane region" description="Helical" evidence="7">
    <location>
        <begin position="500"/>
        <end position="525"/>
    </location>
</feature>
<keyword evidence="4 7" id="KW-1133">Transmembrane helix</keyword>
<evidence type="ECO:0000256" key="1">
    <source>
        <dbReference type="ARBA" id="ARBA00004141"/>
    </source>
</evidence>
<dbReference type="InterPro" id="IPR000109">
    <property type="entry name" value="POT_fam"/>
</dbReference>
<evidence type="ECO:0000256" key="6">
    <source>
        <dbReference type="SAM" id="MobiDB-lite"/>
    </source>
</evidence>
<organism evidence="8 9">
    <name type="scientific">Panicum virgatum</name>
    <name type="common">Blackwell switchgrass</name>
    <dbReference type="NCBI Taxonomy" id="38727"/>
    <lineage>
        <taxon>Eukaryota</taxon>
        <taxon>Viridiplantae</taxon>
        <taxon>Streptophyta</taxon>
        <taxon>Embryophyta</taxon>
        <taxon>Tracheophyta</taxon>
        <taxon>Spermatophyta</taxon>
        <taxon>Magnoliopsida</taxon>
        <taxon>Liliopsida</taxon>
        <taxon>Poales</taxon>
        <taxon>Poaceae</taxon>
        <taxon>PACMAD clade</taxon>
        <taxon>Panicoideae</taxon>
        <taxon>Panicodae</taxon>
        <taxon>Paniceae</taxon>
        <taxon>Panicinae</taxon>
        <taxon>Panicum</taxon>
        <taxon>Panicum sect. Hiantes</taxon>
    </lineage>
</organism>
<dbReference type="AlphaFoldDB" id="A0A8T0NKS4"/>
<comment type="similarity">
    <text evidence="2">Belongs to the major facilitator superfamily. Proton-dependent oligopeptide transporter (POT/PTR) (TC 2.A.17) family.</text>
</comment>
<dbReference type="PANTHER" id="PTHR11654">
    <property type="entry name" value="OLIGOPEPTIDE TRANSPORTER-RELATED"/>
    <property type="match status" value="1"/>
</dbReference>
<feature type="transmembrane region" description="Helical" evidence="7">
    <location>
        <begin position="222"/>
        <end position="242"/>
    </location>
</feature>
<sequence length="577" mass="62775">MEAASDEERPLIPHLPSQDEEGSLYTSDGTVDVNNQPALKRTTGNWRACFLILGTEFVECFVFFGVAKNLVTFLTGELHESNVDAAKSVSTWIGTCFFTPVIGAFLADTYWGKYWTLVIFLSIYTIGMLTLTISASLPLLMDTPHNNGIRHFTVYLGLYLVALGEGGIKPCTSALGADQFDDADPVEKVTKASFFNWYYFSISIGSLLSGTVLVWVQDNVGWGVGFLIPTVLMVFGLVAFVAGRRVYRYKKLEGSPLKRVTQVMVAAVRNYNLGLPEDCSALHEVPSPTGPNCKIQHTPQFRLFDKAAIVATSSDEKGVEVSKNPWRLCTVSQVEELKMLLRMFPVWASMVLFFTVTAQMSSTFIEQGAMMDTRVGPLSVPPASLATFDVISVMVCIPVYDAVLVPLARRATGKDRGLSQRQRLGVGLALSVVAMVYAALVEARRLSLARSAAAGQPPMMSIMWQAPAFAVLGAGEVFTAIGILEFFYDQSPGGMKSLGTALAQLTIAAGNYLNSAVLGAVAALTARGGKPGWIPDDLNEGHLDYFFWLMAALGVVNLLHFVHCSMRYRGNNNNTAL</sequence>
<evidence type="ECO:0000256" key="5">
    <source>
        <dbReference type="ARBA" id="ARBA00023136"/>
    </source>
</evidence>
<dbReference type="InterPro" id="IPR036259">
    <property type="entry name" value="MFS_trans_sf"/>
</dbReference>
<dbReference type="Gene3D" id="1.20.1250.20">
    <property type="entry name" value="MFS general substrate transporter like domains"/>
    <property type="match status" value="1"/>
</dbReference>
<dbReference type="SUPFAM" id="SSF103473">
    <property type="entry name" value="MFS general substrate transporter"/>
    <property type="match status" value="1"/>
</dbReference>
<name>A0A8T0NKS4_PANVG</name>
<comment type="subcellular location">
    <subcellularLocation>
        <location evidence="1">Membrane</location>
        <topology evidence="1">Multi-pass membrane protein</topology>
    </subcellularLocation>
</comment>
<evidence type="ECO:0000256" key="3">
    <source>
        <dbReference type="ARBA" id="ARBA00022692"/>
    </source>
</evidence>
<evidence type="ECO:0000313" key="9">
    <source>
        <dbReference type="Proteomes" id="UP000823388"/>
    </source>
</evidence>
<reference evidence="8" key="1">
    <citation type="submission" date="2020-05" db="EMBL/GenBank/DDBJ databases">
        <title>WGS assembly of Panicum virgatum.</title>
        <authorList>
            <person name="Lovell J.T."/>
            <person name="Jenkins J."/>
            <person name="Shu S."/>
            <person name="Juenger T.E."/>
            <person name="Schmutz J."/>
        </authorList>
    </citation>
    <scope>NUCLEOTIDE SEQUENCE</scope>
    <source>
        <strain evidence="8">AP13</strain>
    </source>
</reference>
<feature type="transmembrane region" description="Helical" evidence="7">
    <location>
        <begin position="114"/>
        <end position="137"/>
    </location>
</feature>
<dbReference type="Proteomes" id="UP000823388">
    <property type="component" value="Chromosome 9K"/>
</dbReference>